<organism evidence="6 7">
    <name type="scientific">Metarhizium robertsii</name>
    <dbReference type="NCBI Taxonomy" id="568076"/>
    <lineage>
        <taxon>Eukaryota</taxon>
        <taxon>Fungi</taxon>
        <taxon>Dikarya</taxon>
        <taxon>Ascomycota</taxon>
        <taxon>Pezizomycotina</taxon>
        <taxon>Sordariomycetes</taxon>
        <taxon>Hypocreomycetidae</taxon>
        <taxon>Hypocreales</taxon>
        <taxon>Clavicipitaceae</taxon>
        <taxon>Metarhizium</taxon>
    </lineage>
</organism>
<dbReference type="GO" id="GO:0004497">
    <property type="term" value="F:monooxygenase activity"/>
    <property type="evidence" value="ECO:0007669"/>
    <property type="project" value="UniProtKB-KW"/>
</dbReference>
<dbReference type="InterPro" id="IPR036188">
    <property type="entry name" value="FAD/NAD-bd_sf"/>
</dbReference>
<reference evidence="6 7" key="1">
    <citation type="submission" date="2014-02" db="EMBL/GenBank/DDBJ databases">
        <title>The genome sequence of the entomopathogenic fungus Metarhizium robertsii ARSEF 2575.</title>
        <authorList>
            <person name="Giuliano Garisto Donzelli B."/>
            <person name="Roe B.A."/>
            <person name="Macmil S.L."/>
            <person name="Krasnoff S.B."/>
            <person name="Gibson D.M."/>
        </authorList>
    </citation>
    <scope>NUCLEOTIDE SEQUENCE [LARGE SCALE GENOMIC DNA]</scope>
    <source>
        <strain evidence="6 7">ARSEF 2575</strain>
    </source>
</reference>
<dbReference type="Proteomes" id="UP000030151">
    <property type="component" value="Unassembled WGS sequence"/>
</dbReference>
<gene>
    <name evidence="6" type="ORF">X797_002326</name>
</gene>
<dbReference type="PANTHER" id="PTHR46972:SF1">
    <property type="entry name" value="FAD DEPENDENT OXIDOREDUCTASE DOMAIN-CONTAINING PROTEIN"/>
    <property type="match status" value="1"/>
</dbReference>
<dbReference type="HOGENOM" id="CLU_009665_4_0_1"/>
<dbReference type="PANTHER" id="PTHR46972">
    <property type="entry name" value="MONOOXYGENASE ASQM-RELATED"/>
    <property type="match status" value="1"/>
</dbReference>
<dbReference type="GO" id="GO:0071949">
    <property type="term" value="F:FAD binding"/>
    <property type="evidence" value="ECO:0007669"/>
    <property type="project" value="InterPro"/>
</dbReference>
<evidence type="ECO:0000259" key="5">
    <source>
        <dbReference type="Pfam" id="PF01494"/>
    </source>
</evidence>
<evidence type="ECO:0000256" key="4">
    <source>
        <dbReference type="ARBA" id="ARBA00023033"/>
    </source>
</evidence>
<evidence type="ECO:0000256" key="2">
    <source>
        <dbReference type="ARBA" id="ARBA00022827"/>
    </source>
</evidence>
<dbReference type="AlphaFoldDB" id="A0A0A1V470"/>
<dbReference type="Gene3D" id="3.50.50.60">
    <property type="entry name" value="FAD/NAD(P)-binding domain"/>
    <property type="match status" value="1"/>
</dbReference>
<dbReference type="PRINTS" id="PR00420">
    <property type="entry name" value="RNGMNOXGNASE"/>
</dbReference>
<dbReference type="Pfam" id="PF01494">
    <property type="entry name" value="FAD_binding_3"/>
    <property type="match status" value="1"/>
</dbReference>
<evidence type="ECO:0000256" key="1">
    <source>
        <dbReference type="ARBA" id="ARBA00022630"/>
    </source>
</evidence>
<dbReference type="EMBL" id="JELW01000002">
    <property type="protein sequence ID" value="EXV04645.1"/>
    <property type="molecule type" value="Genomic_DNA"/>
</dbReference>
<feature type="domain" description="FAD-binding" evidence="5">
    <location>
        <begin position="130"/>
        <end position="382"/>
    </location>
</feature>
<keyword evidence="1" id="KW-0285">Flavoprotein</keyword>
<protein>
    <submittedName>
        <fullName evidence="6">FAD-dependent oxidoreductase</fullName>
    </submittedName>
</protein>
<sequence length="417" mass="46082">MPSHFSEGKKIIVSGAGFAGLSFVVALHQSWDPALKLPQITIYEREGRHLPRNRQGYSLSLHGFDENGGLVAARDIGLLDEMMKRAISGNNSTSGFRIWSSSWAQLLAVKFSPYKDLPASGIRIMRNDIRDLCVSAAERLCPITWSTTVTSAERLSNGQMRVHISPSDKEGKSFTDDCDLLIAADGAHSKIRSSFRPNDSLEYAGAIQMGGVSRFPNGVPEPVTKNWGLAITGEGVGCFFSPVDATGVVWGLGFLEPQRTQKYDPESRQQCEALKEEALRRGHMLQEPFQTIVNATEQHSSFMFPARDKKPFPHAGDDNLKGVVFLGDTNHAVSPFAGNGANMALKDGVDLARQICRSQSMEEALIAYDKLALPRAQRTLKQSHERINFSHCTGWYYYALRGMLFVGSTMMYLMGRL</sequence>
<dbReference type="SUPFAM" id="SSF51905">
    <property type="entry name" value="FAD/NAD(P)-binding domain"/>
    <property type="match status" value="1"/>
</dbReference>
<dbReference type="OrthoDB" id="655030at2759"/>
<evidence type="ECO:0000313" key="6">
    <source>
        <dbReference type="EMBL" id="EXV04645.1"/>
    </source>
</evidence>
<evidence type="ECO:0000313" key="7">
    <source>
        <dbReference type="Proteomes" id="UP000030151"/>
    </source>
</evidence>
<dbReference type="InterPro" id="IPR002938">
    <property type="entry name" value="FAD-bd"/>
</dbReference>
<evidence type="ECO:0000256" key="3">
    <source>
        <dbReference type="ARBA" id="ARBA00023002"/>
    </source>
</evidence>
<keyword evidence="3" id="KW-0560">Oxidoreductase</keyword>
<accession>A0A0A1V470</accession>
<keyword evidence="2" id="KW-0274">FAD</keyword>
<proteinExistence type="predicted"/>
<name>A0A0A1V470_9HYPO</name>
<dbReference type="eggNOG" id="KOG2614">
    <property type="taxonomic scope" value="Eukaryota"/>
</dbReference>
<keyword evidence="4" id="KW-0503">Monooxygenase</keyword>
<comment type="caution">
    <text evidence="6">The sequence shown here is derived from an EMBL/GenBank/DDBJ whole genome shotgun (WGS) entry which is preliminary data.</text>
</comment>